<dbReference type="Proteomes" id="UP001295469">
    <property type="component" value="Chromosome C08"/>
</dbReference>
<dbReference type="SUPFAM" id="SSF48403">
    <property type="entry name" value="Ankyrin repeat"/>
    <property type="match status" value="1"/>
</dbReference>
<reference evidence="1" key="3">
    <citation type="submission" date="2021-01" db="EMBL/GenBank/DDBJ databases">
        <authorList>
            <consortium name="Genoscope - CEA"/>
            <person name="William W."/>
        </authorList>
    </citation>
    <scope>NUCLEOTIDE SEQUENCE</scope>
</reference>
<dbReference type="Proteomes" id="UP000028999">
    <property type="component" value="Unassembled WGS sequence"/>
</dbReference>
<dbReference type="OMA" id="DFIMEIM"/>
<organism evidence="2 3">
    <name type="scientific">Brassica napus</name>
    <name type="common">Rape</name>
    <dbReference type="NCBI Taxonomy" id="3708"/>
    <lineage>
        <taxon>Eukaryota</taxon>
        <taxon>Viridiplantae</taxon>
        <taxon>Streptophyta</taxon>
        <taxon>Embryophyta</taxon>
        <taxon>Tracheophyta</taxon>
        <taxon>Spermatophyta</taxon>
        <taxon>Magnoliopsida</taxon>
        <taxon>eudicotyledons</taxon>
        <taxon>Gunneridae</taxon>
        <taxon>Pentapetalae</taxon>
        <taxon>rosids</taxon>
        <taxon>malvids</taxon>
        <taxon>Brassicales</taxon>
        <taxon>Brassicaceae</taxon>
        <taxon>Brassiceae</taxon>
        <taxon>Brassica</taxon>
    </lineage>
</organism>
<dbReference type="SMR" id="A0A078JDP9"/>
<dbReference type="InterPro" id="IPR036770">
    <property type="entry name" value="Ankyrin_rpt-contain_sf"/>
</dbReference>
<reference evidence="2" key="2">
    <citation type="submission" date="2014-06" db="EMBL/GenBank/DDBJ databases">
        <authorList>
            <person name="Genoscope - CEA"/>
        </authorList>
    </citation>
    <scope>NUCLEOTIDE SEQUENCE</scope>
</reference>
<evidence type="ECO:0000313" key="1">
    <source>
        <dbReference type="EMBL" id="CAF2116097.1"/>
    </source>
</evidence>
<dbReference type="STRING" id="3708.A0A078JDP9"/>
<dbReference type="EMBL" id="HG994372">
    <property type="protein sequence ID" value="CAF2116097.1"/>
    <property type="molecule type" value="Genomic_DNA"/>
</dbReference>
<dbReference type="Gene3D" id="1.25.40.20">
    <property type="entry name" value="Ankyrin repeat-containing domain"/>
    <property type="match status" value="1"/>
</dbReference>
<keyword evidence="3" id="KW-1185">Reference proteome</keyword>
<dbReference type="PANTHER" id="PTHR24128:SF66">
    <property type="entry name" value="PGG DOMAIN-CONTAINING PROTEIN"/>
    <property type="match status" value="1"/>
</dbReference>
<dbReference type="PANTHER" id="PTHR24128">
    <property type="entry name" value="HOMEOBOX PROTEIN WARIAI"/>
    <property type="match status" value="1"/>
</dbReference>
<evidence type="ECO:0000313" key="3">
    <source>
        <dbReference type="Proteomes" id="UP000028999"/>
    </source>
</evidence>
<sequence length="124" mass="13971">MSIVVDVNRVSDICESSSRRTRDESVFEKLKKAAGHIEELYKLIAEEQNILGHFDEVPFCETPLHVAAENGKTHFAMELLTLEPSLALKLNVSGFSPVHLALQNFLNKTKIKLFHQTEKSDFCG</sequence>
<name>A0A078JDP9_BRANA</name>
<dbReference type="AlphaFoldDB" id="A0A078JDP9"/>
<reference evidence="2 3" key="1">
    <citation type="journal article" date="2014" name="Science">
        <title>Plant genetics. Early allopolyploid evolution in the post-Neolithic Brassica napus oilseed genome.</title>
        <authorList>
            <person name="Chalhoub B."/>
            <person name="Denoeud F."/>
            <person name="Liu S."/>
            <person name="Parkin I.A."/>
            <person name="Tang H."/>
            <person name="Wang X."/>
            <person name="Chiquet J."/>
            <person name="Belcram H."/>
            <person name="Tong C."/>
            <person name="Samans B."/>
            <person name="Correa M."/>
            <person name="Da Silva C."/>
            <person name="Just J."/>
            <person name="Falentin C."/>
            <person name="Koh C.S."/>
            <person name="Le Clainche I."/>
            <person name="Bernard M."/>
            <person name="Bento P."/>
            <person name="Noel B."/>
            <person name="Labadie K."/>
            <person name="Alberti A."/>
            <person name="Charles M."/>
            <person name="Arnaud D."/>
            <person name="Guo H."/>
            <person name="Daviaud C."/>
            <person name="Alamery S."/>
            <person name="Jabbari K."/>
            <person name="Zhao M."/>
            <person name="Edger P.P."/>
            <person name="Chelaifa H."/>
            <person name="Tack D."/>
            <person name="Lassalle G."/>
            <person name="Mestiri I."/>
            <person name="Schnel N."/>
            <person name="Le Paslier M.C."/>
            <person name="Fan G."/>
            <person name="Renault V."/>
            <person name="Bayer P.E."/>
            <person name="Golicz A.A."/>
            <person name="Manoli S."/>
            <person name="Lee T.H."/>
            <person name="Thi V.H."/>
            <person name="Chalabi S."/>
            <person name="Hu Q."/>
            <person name="Fan C."/>
            <person name="Tollenaere R."/>
            <person name="Lu Y."/>
            <person name="Battail C."/>
            <person name="Shen J."/>
            <person name="Sidebottom C.H."/>
            <person name="Wang X."/>
            <person name="Canaguier A."/>
            <person name="Chauveau A."/>
            <person name="Berard A."/>
            <person name="Deniot G."/>
            <person name="Guan M."/>
            <person name="Liu Z."/>
            <person name="Sun F."/>
            <person name="Lim Y.P."/>
            <person name="Lyons E."/>
            <person name="Town C.D."/>
            <person name="Bancroft I."/>
            <person name="Wang X."/>
            <person name="Meng J."/>
            <person name="Ma J."/>
            <person name="Pires J.C."/>
            <person name="King G.J."/>
            <person name="Brunel D."/>
            <person name="Delourme R."/>
            <person name="Renard M."/>
            <person name="Aury J.M."/>
            <person name="Adams K.L."/>
            <person name="Batley J."/>
            <person name="Snowdon R.J."/>
            <person name="Tost J."/>
            <person name="Edwards D."/>
            <person name="Zhou Y."/>
            <person name="Hua W."/>
            <person name="Sharpe A.G."/>
            <person name="Paterson A.H."/>
            <person name="Guan C."/>
            <person name="Wincker P."/>
        </authorList>
    </citation>
    <scope>NUCLEOTIDE SEQUENCE [LARGE SCALE GENOMIC DNA]</scope>
    <source>
        <strain evidence="3">cv. Darmor-bzh</strain>
    </source>
</reference>
<proteinExistence type="predicted"/>
<protein>
    <submittedName>
        <fullName evidence="1">(rape) hypothetical protein</fullName>
    </submittedName>
    <submittedName>
        <fullName evidence="2">BnaC08g50060D protein</fullName>
    </submittedName>
</protein>
<dbReference type="EMBL" id="LK034548">
    <property type="protein sequence ID" value="CDY64779.1"/>
    <property type="molecule type" value="Genomic_DNA"/>
</dbReference>
<dbReference type="Gramene" id="CDY64779">
    <property type="protein sequence ID" value="CDY64779"/>
    <property type="gene ID" value="GSBRNA2T00042714001"/>
</dbReference>
<gene>
    <name evidence="2" type="primary">BnaC08g50060D</name>
    <name evidence="1" type="ORF">DARMORV10_C08P49540.1</name>
    <name evidence="2" type="ORF">GSBRNA2T00042714001</name>
</gene>
<dbReference type="PaxDb" id="3708-A0A078JDP9"/>
<evidence type="ECO:0000313" key="2">
    <source>
        <dbReference type="EMBL" id="CDY64779.1"/>
    </source>
</evidence>
<accession>A0A078JDP9</accession>